<comment type="caution">
    <text evidence="2">The sequence shown here is derived from an EMBL/GenBank/DDBJ whole genome shotgun (WGS) entry which is preliminary data.</text>
</comment>
<accession>A0A0D1LY30</accession>
<gene>
    <name evidence="2" type="ORF">ab3b_01412</name>
</gene>
<keyword evidence="1" id="KW-0812">Transmembrane</keyword>
<dbReference type="EMBL" id="JWHT01000034">
    <property type="protein sequence ID" value="KIU23402.1"/>
    <property type="molecule type" value="Genomic_DNA"/>
</dbReference>
<organism evidence="2 3">
    <name type="scientific">Weissella cibaria</name>
    <dbReference type="NCBI Taxonomy" id="137591"/>
    <lineage>
        <taxon>Bacteria</taxon>
        <taxon>Bacillati</taxon>
        <taxon>Bacillota</taxon>
        <taxon>Bacilli</taxon>
        <taxon>Lactobacillales</taxon>
        <taxon>Lactobacillaceae</taxon>
        <taxon>Weissella</taxon>
    </lineage>
</organism>
<dbReference type="PATRIC" id="fig|137591.24.peg.1382"/>
<proteinExistence type="predicted"/>
<name>A0A0D1LY30_9LACO</name>
<dbReference type="Proteomes" id="UP000032289">
    <property type="component" value="Unassembled WGS sequence"/>
</dbReference>
<evidence type="ECO:0000256" key="1">
    <source>
        <dbReference type="SAM" id="Phobius"/>
    </source>
</evidence>
<evidence type="ECO:0000313" key="2">
    <source>
        <dbReference type="EMBL" id="KIU23402.1"/>
    </source>
</evidence>
<dbReference type="AlphaFoldDB" id="A0A0D1LY30"/>
<evidence type="ECO:0000313" key="3">
    <source>
        <dbReference type="Proteomes" id="UP000032289"/>
    </source>
</evidence>
<dbReference type="RefSeq" id="WP_043941369.1">
    <property type="nucleotide sequence ID" value="NZ_JWHT01000034.1"/>
</dbReference>
<protein>
    <submittedName>
        <fullName evidence="2">Uncharacterized protein</fullName>
    </submittedName>
</protein>
<keyword evidence="1" id="KW-0472">Membrane</keyword>
<reference evidence="2 3" key="1">
    <citation type="journal article" date="2015" name="Microbiology (Mosc.)">
        <title>Genomics of the Weissella cibaria species with an examination of its metabolic traits.</title>
        <authorList>
            <person name="Lynch K.M."/>
            <person name="Lucid A."/>
            <person name="Arendt E.K."/>
            <person name="Sleator R.D."/>
            <person name="Lucey B."/>
            <person name="Coffey A."/>
        </authorList>
    </citation>
    <scope>NUCLEOTIDE SEQUENCE [LARGE SCALE GENOMIC DNA]</scope>
    <source>
        <strain evidence="2 3">AB3b</strain>
    </source>
</reference>
<feature type="transmembrane region" description="Helical" evidence="1">
    <location>
        <begin position="151"/>
        <end position="171"/>
    </location>
</feature>
<keyword evidence="1" id="KW-1133">Transmembrane helix</keyword>
<sequence length="185" mass="19998" precursor="true">MKKIRTASLIATLLMTVYMGVAVNGGTIQASTILSQKSLMASTLVVARNATTDDDQGIVTNVIQSVKETLSNLAGTETDHAEPIVSVPDGQTKPIQVTDVSVSENEHDEPVIVGAVETPELSERRWARDVNAGRTEATAMIPVNFVKDHPYQFLFGMLLAGNLLAVVVYRLKKPLFAMSEQEDAD</sequence>